<dbReference type="Proteomes" id="UP000593566">
    <property type="component" value="Unassembled WGS sequence"/>
</dbReference>
<feature type="signal peptide" evidence="1">
    <location>
        <begin position="1"/>
        <end position="28"/>
    </location>
</feature>
<sequence>MSPQASGTLRSLLSLCFALSSVVAPALAVPTPAEHSSPWLPRSLKSLFEPRDTNPCGGTGFVLKNKASYPQTFTVFSGKWSIVSDPVQTVTLGAQGSQVVTLLPNFVGHVQRGAVLPATWVELNMVPGGSDGDVSLEIGCDGAATVQATGAGDDQTVWGFTTNVNQRCTGPKCAPADAYYVPGTYEDIGGPLTSATDVLDISSKVPVQTFEQQQLAQAYEYLIGGSGTNQAISSNNCLIITFY</sequence>
<reference evidence="2 3" key="1">
    <citation type="journal article" date="2020" name="Genomics">
        <title>Complete, high-quality genomes from long-read metagenomic sequencing of two wolf lichen thalli reveals enigmatic genome architecture.</title>
        <authorList>
            <person name="McKenzie S.K."/>
            <person name="Walston R.F."/>
            <person name="Allen J.L."/>
        </authorList>
    </citation>
    <scope>NUCLEOTIDE SEQUENCE [LARGE SCALE GENOMIC DNA]</scope>
    <source>
        <strain evidence="2">WasteWater1</strain>
    </source>
</reference>
<gene>
    <name evidence="2" type="ORF">HO133_007538</name>
</gene>
<dbReference type="EMBL" id="JACCJB010000003">
    <property type="protein sequence ID" value="KAF6229422.1"/>
    <property type="molecule type" value="Genomic_DNA"/>
</dbReference>
<keyword evidence="1" id="KW-0732">Signal</keyword>
<dbReference type="GeneID" id="59335937"/>
<dbReference type="RefSeq" id="XP_037157064.1">
    <property type="nucleotide sequence ID" value="XM_037298429.1"/>
</dbReference>
<accession>A0A8H6FJ51</accession>
<protein>
    <submittedName>
        <fullName evidence="2">Uncharacterized protein</fullName>
    </submittedName>
</protein>
<dbReference type="AlphaFoldDB" id="A0A8H6FJ51"/>
<keyword evidence="3" id="KW-1185">Reference proteome</keyword>
<name>A0A8H6FJ51_9LECA</name>
<evidence type="ECO:0000256" key="1">
    <source>
        <dbReference type="SAM" id="SignalP"/>
    </source>
</evidence>
<organism evidence="2 3">
    <name type="scientific">Letharia lupina</name>
    <dbReference type="NCBI Taxonomy" id="560253"/>
    <lineage>
        <taxon>Eukaryota</taxon>
        <taxon>Fungi</taxon>
        <taxon>Dikarya</taxon>
        <taxon>Ascomycota</taxon>
        <taxon>Pezizomycotina</taxon>
        <taxon>Lecanoromycetes</taxon>
        <taxon>OSLEUM clade</taxon>
        <taxon>Lecanoromycetidae</taxon>
        <taxon>Lecanorales</taxon>
        <taxon>Lecanorineae</taxon>
        <taxon>Parmeliaceae</taxon>
        <taxon>Letharia</taxon>
    </lineage>
</organism>
<evidence type="ECO:0000313" key="2">
    <source>
        <dbReference type="EMBL" id="KAF6229422.1"/>
    </source>
</evidence>
<feature type="chain" id="PRO_5034182210" evidence="1">
    <location>
        <begin position="29"/>
        <end position="243"/>
    </location>
</feature>
<comment type="caution">
    <text evidence="2">The sequence shown here is derived from an EMBL/GenBank/DDBJ whole genome shotgun (WGS) entry which is preliminary data.</text>
</comment>
<proteinExistence type="predicted"/>
<evidence type="ECO:0000313" key="3">
    <source>
        <dbReference type="Proteomes" id="UP000593566"/>
    </source>
</evidence>